<keyword evidence="9 10" id="KW-0807">Transducer</keyword>
<keyword evidence="6 10" id="KW-1133">Transmembrane helix</keyword>
<feature type="transmembrane region" description="Helical" evidence="10">
    <location>
        <begin position="141"/>
        <end position="161"/>
    </location>
</feature>
<evidence type="ECO:0000256" key="8">
    <source>
        <dbReference type="ARBA" id="ARBA00023170"/>
    </source>
</evidence>
<comment type="caution">
    <text evidence="10">Lacks conserved residue(s) required for the propagation of feature annotation.</text>
</comment>
<dbReference type="GO" id="GO:0004984">
    <property type="term" value="F:olfactory receptor activity"/>
    <property type="evidence" value="ECO:0007669"/>
    <property type="project" value="InterPro"/>
</dbReference>
<evidence type="ECO:0000256" key="3">
    <source>
        <dbReference type="ARBA" id="ARBA00022606"/>
    </source>
</evidence>
<dbReference type="PANTHER" id="PTHR21137:SF35">
    <property type="entry name" value="ODORANT RECEPTOR 19A-RELATED"/>
    <property type="match status" value="1"/>
</dbReference>
<evidence type="ECO:0000256" key="6">
    <source>
        <dbReference type="ARBA" id="ARBA00022989"/>
    </source>
</evidence>
<evidence type="ECO:0000256" key="7">
    <source>
        <dbReference type="ARBA" id="ARBA00023136"/>
    </source>
</evidence>
<keyword evidence="3 10" id="KW-0716">Sensory transduction</keyword>
<gene>
    <name evidence="11" type="primary">GPROR90</name>
    <name evidence="11" type="ORF">AaeL_AAEL017037</name>
</gene>
<dbReference type="GO" id="GO:0007165">
    <property type="term" value="P:signal transduction"/>
    <property type="evidence" value="ECO:0007669"/>
    <property type="project" value="UniProtKB-KW"/>
</dbReference>
<dbReference type="GO" id="GO:0005549">
    <property type="term" value="F:odorant binding"/>
    <property type="evidence" value="ECO:0007669"/>
    <property type="project" value="InterPro"/>
</dbReference>
<reference evidence="11" key="2">
    <citation type="journal article" date="2007" name="Science">
        <title>Genome sequence of Aedes aegypti, a major arbovirus vector.</title>
        <authorList>
            <person name="Nene V."/>
            <person name="Wortman J.R."/>
            <person name="Lawson D."/>
            <person name="Haas B."/>
            <person name="Kodira C."/>
            <person name="Tu Z.J."/>
            <person name="Loftus B."/>
            <person name="Xi Z."/>
            <person name="Megy K."/>
            <person name="Grabherr M."/>
            <person name="Ren Q."/>
            <person name="Zdobnov E.M."/>
            <person name="Lobo N.F."/>
            <person name="Campbell K.S."/>
            <person name="Brown S.E."/>
            <person name="Bonaldo M.F."/>
            <person name="Zhu J."/>
            <person name="Sinkins S.P."/>
            <person name="Hogenkamp D.G."/>
            <person name="Amedeo P."/>
            <person name="Arensburger P."/>
            <person name="Atkinson P.W."/>
            <person name="Bidwell S."/>
            <person name="Biedler J."/>
            <person name="Birney E."/>
            <person name="Bruggner R.V."/>
            <person name="Costas J."/>
            <person name="Coy M.R."/>
            <person name="Crabtree J."/>
            <person name="Crawford M."/>
            <person name="Debruyn B."/>
            <person name="Decaprio D."/>
            <person name="Eiglmeier K."/>
            <person name="Eisenstadt E."/>
            <person name="El-Dorry H."/>
            <person name="Gelbart W.M."/>
            <person name="Gomes S.L."/>
            <person name="Hammond M."/>
            <person name="Hannick L.I."/>
            <person name="Hogan J.R."/>
            <person name="Holmes M.H."/>
            <person name="Jaffe D."/>
            <person name="Johnston J.S."/>
            <person name="Kennedy R.C."/>
            <person name="Koo H."/>
            <person name="Kravitz S."/>
            <person name="Kriventseva E.V."/>
            <person name="Kulp D."/>
            <person name="Labutti K."/>
            <person name="Lee E."/>
            <person name="Li S."/>
            <person name="Lovin D.D."/>
            <person name="Mao C."/>
            <person name="Mauceli E."/>
            <person name="Menck C.F."/>
            <person name="Miller J.R."/>
            <person name="Montgomery P."/>
            <person name="Mori A."/>
            <person name="Nascimento A.L."/>
            <person name="Naveira H.F."/>
            <person name="Nusbaum C."/>
            <person name="O'leary S."/>
            <person name="Orvis J."/>
            <person name="Pertea M."/>
            <person name="Quesneville H."/>
            <person name="Reidenbach K.R."/>
            <person name="Rogers Y.H."/>
            <person name="Roth C.W."/>
            <person name="Schneider J.R."/>
            <person name="Schatz M."/>
            <person name="Shumway M."/>
            <person name="Stanke M."/>
            <person name="Stinson E.O."/>
            <person name="Tubio J.M."/>
            <person name="Vanzee J.P."/>
            <person name="Verjovski-Almeida S."/>
            <person name="Werner D."/>
            <person name="White O."/>
            <person name="Wyder S."/>
            <person name="Zeng Q."/>
            <person name="Zhao Q."/>
            <person name="Zhao Y."/>
            <person name="Hill C.A."/>
            <person name="Raikhel A.S."/>
            <person name="Soares M.B."/>
            <person name="Knudson D.L."/>
            <person name="Lee N.H."/>
            <person name="Galagan J."/>
            <person name="Salzberg S.L."/>
            <person name="Paulsen I.T."/>
            <person name="Dimopoulos G."/>
            <person name="Collins F.H."/>
            <person name="Birren B."/>
            <person name="Fraser-Liggett C.M."/>
            <person name="Severson D.W."/>
        </authorList>
    </citation>
    <scope>NUCLEOTIDE SEQUENCE [LARGE SCALE GENOMIC DNA]</scope>
    <source>
        <strain evidence="11">Liverpool</strain>
    </source>
</reference>
<reference evidence="11" key="1">
    <citation type="submission" date="2005-10" db="EMBL/GenBank/DDBJ databases">
        <authorList>
            <person name="Loftus B.J."/>
            <person name="Nene V.M."/>
            <person name="Hannick L.I."/>
            <person name="Bidwell S."/>
            <person name="Haas B."/>
            <person name="Amedeo P."/>
            <person name="Orvis J."/>
            <person name="Wortman J.R."/>
            <person name="White O.R."/>
            <person name="Salzberg S."/>
            <person name="Shumway M."/>
            <person name="Koo H."/>
            <person name="Zhao Y."/>
            <person name="Holmes M."/>
            <person name="Miller J."/>
            <person name="Schatz M."/>
            <person name="Pop M."/>
            <person name="Pai G."/>
            <person name="Utterback T."/>
            <person name="Rogers Y.-H."/>
            <person name="Kravitz S."/>
            <person name="Fraser C.M."/>
        </authorList>
    </citation>
    <scope>NUCLEOTIDE SEQUENCE</scope>
    <source>
        <strain evidence="11">Liverpool</strain>
    </source>
</reference>
<protein>
    <recommendedName>
        <fullName evidence="10">Odorant receptor</fullName>
    </recommendedName>
</protein>
<name>A0A1S7UEH8_AEDAE</name>
<keyword evidence="8 10" id="KW-0675">Receptor</keyword>
<evidence type="ECO:0000256" key="5">
    <source>
        <dbReference type="ARBA" id="ARBA00022725"/>
    </source>
</evidence>
<organism evidence="11 12">
    <name type="scientific">Aedes aegypti</name>
    <name type="common">Yellowfever mosquito</name>
    <name type="synonym">Culex aegypti</name>
    <dbReference type="NCBI Taxonomy" id="7159"/>
    <lineage>
        <taxon>Eukaryota</taxon>
        <taxon>Metazoa</taxon>
        <taxon>Ecdysozoa</taxon>
        <taxon>Arthropoda</taxon>
        <taxon>Hexapoda</taxon>
        <taxon>Insecta</taxon>
        <taxon>Pterygota</taxon>
        <taxon>Neoptera</taxon>
        <taxon>Endopterygota</taxon>
        <taxon>Diptera</taxon>
        <taxon>Nematocera</taxon>
        <taxon>Culicoidea</taxon>
        <taxon>Culicidae</taxon>
        <taxon>Culicinae</taxon>
        <taxon>Aedini</taxon>
        <taxon>Aedes</taxon>
        <taxon>Stegomyia</taxon>
    </lineage>
</organism>
<proteinExistence type="inferred from homology"/>
<dbReference type="GO" id="GO:0005886">
    <property type="term" value="C:plasma membrane"/>
    <property type="evidence" value="ECO:0007669"/>
    <property type="project" value="UniProtKB-SubCell"/>
</dbReference>
<dbReference type="PANTHER" id="PTHR21137">
    <property type="entry name" value="ODORANT RECEPTOR"/>
    <property type="match status" value="1"/>
</dbReference>
<keyword evidence="5 10" id="KW-0552">Olfaction</keyword>
<keyword evidence="2" id="KW-1003">Cell membrane</keyword>
<feature type="transmembrane region" description="Helical" evidence="10">
    <location>
        <begin position="81"/>
        <end position="100"/>
    </location>
</feature>
<dbReference type="EMBL" id="CH477293">
    <property type="protein sequence ID" value="EJY57512.1"/>
    <property type="molecule type" value="Genomic_DNA"/>
</dbReference>
<evidence type="ECO:0000256" key="2">
    <source>
        <dbReference type="ARBA" id="ARBA00022475"/>
    </source>
</evidence>
<feature type="transmembrane region" description="Helical" evidence="10">
    <location>
        <begin position="181"/>
        <end position="198"/>
    </location>
</feature>
<reference evidence="11" key="3">
    <citation type="submission" date="2012-09" db="EMBL/GenBank/DDBJ databases">
        <authorList>
            <consortium name="VectorBase"/>
        </authorList>
    </citation>
    <scope>NUCLEOTIDE SEQUENCE</scope>
    <source>
        <strain evidence="11">Liverpool</strain>
    </source>
</reference>
<evidence type="ECO:0000313" key="12">
    <source>
        <dbReference type="Proteomes" id="UP000682892"/>
    </source>
</evidence>
<evidence type="ECO:0000313" key="11">
    <source>
        <dbReference type="EMBL" id="EJY57512.1"/>
    </source>
</evidence>
<sequence length="413" mass="48213">MDRWRWIGINWLVKLQQASSNNHFHLAEVIMVVGGSFYSGLTTYWPRSLYYFSQILATYLVTIIISCLVESLYPTMDSGSALWFTLLLIFLFSGFIREYFVRKNILHITEVKHFLNHSQITSKDNEYDACVRRNLYRNIRITCVGHLALVIISQFSAPILMLQQNKYYRIPHVFQSMGPTFAIVMQFCYIMTVFPLWINKVFGPTILVTAIMLGLEKEYGIVSRGLGNFVDRKKSDVRGNNKMFWRLLDQQLRFQIDQHLLLTKNVMKLQLVISNLYFAIHYCAVLLIGVSIYLFLLEDSLAGRLIIVLAIVSFSFECYWWCNIAESFQIMNTSLEQHILDLMILVPYHVDYHSDYIQLRTTLMIFKINIRNSARFSCGGIFQLSKESFVQIVQRSYTLFAFLVNIGFSNSNY</sequence>
<accession>A0A1S7UEH8</accession>
<dbReference type="AlphaFoldDB" id="A0A1S7UEH8"/>
<keyword evidence="4 10" id="KW-0812">Transmembrane</keyword>
<comment type="similarity">
    <text evidence="10">Belongs to the insect chemoreceptor superfamily. Heteromeric odorant receptor channel (TC 1.A.69) family.</text>
</comment>
<keyword evidence="7 10" id="KW-0472">Membrane</keyword>
<evidence type="ECO:0000256" key="10">
    <source>
        <dbReference type="RuleBase" id="RU351113"/>
    </source>
</evidence>
<feature type="transmembrane region" description="Helical" evidence="10">
    <location>
        <begin position="276"/>
        <end position="296"/>
    </location>
</feature>
<feature type="transmembrane region" description="Helical" evidence="10">
    <location>
        <begin position="56"/>
        <end position="75"/>
    </location>
</feature>
<dbReference type="InterPro" id="IPR004117">
    <property type="entry name" value="7tm6_olfct_rcpt"/>
</dbReference>
<dbReference type="Proteomes" id="UP000682892">
    <property type="component" value="Unassembled WGS sequence"/>
</dbReference>
<evidence type="ECO:0000256" key="9">
    <source>
        <dbReference type="ARBA" id="ARBA00023224"/>
    </source>
</evidence>
<comment type="subcellular location">
    <subcellularLocation>
        <location evidence="1 10">Cell membrane</location>
        <topology evidence="1 10">Multi-pass membrane protein</topology>
    </subcellularLocation>
</comment>
<feature type="transmembrane region" description="Helical" evidence="10">
    <location>
        <begin position="302"/>
        <end position="322"/>
    </location>
</feature>
<evidence type="ECO:0000256" key="1">
    <source>
        <dbReference type="ARBA" id="ARBA00004651"/>
    </source>
</evidence>
<evidence type="ECO:0000256" key="4">
    <source>
        <dbReference type="ARBA" id="ARBA00022692"/>
    </source>
</evidence>